<feature type="transmembrane region" description="Helical" evidence="7">
    <location>
        <begin position="147"/>
        <end position="172"/>
    </location>
</feature>
<feature type="transmembrane region" description="Helical" evidence="7">
    <location>
        <begin position="90"/>
        <end position="109"/>
    </location>
</feature>
<name>A0A8E1VZA6_9PSEU</name>
<reference evidence="9 10" key="1">
    <citation type="submission" date="2020-08" db="EMBL/GenBank/DDBJ databases">
        <title>Amycolatopsis echigonensis JCM 21831.</title>
        <authorList>
            <person name="Tedsree N."/>
            <person name="Kuncharoen N."/>
            <person name="Likhitwitayawuid K."/>
            <person name="Tanasupawat S."/>
        </authorList>
    </citation>
    <scope>NUCLEOTIDE SEQUENCE [LARGE SCALE GENOMIC DNA]</scope>
    <source>
        <strain evidence="9 10">JCM 21831</strain>
    </source>
</reference>
<dbReference type="GO" id="GO:0022857">
    <property type="term" value="F:transmembrane transporter activity"/>
    <property type="evidence" value="ECO:0007669"/>
    <property type="project" value="InterPro"/>
</dbReference>
<comment type="subcellular location">
    <subcellularLocation>
        <location evidence="1">Cell membrane</location>
        <topology evidence="1">Multi-pass membrane protein</topology>
    </subcellularLocation>
</comment>
<keyword evidence="4 7" id="KW-0812">Transmembrane</keyword>
<feature type="domain" description="Major facilitator superfamily (MFS) profile" evidence="8">
    <location>
        <begin position="24"/>
        <end position="473"/>
    </location>
</feature>
<feature type="transmembrane region" description="Helical" evidence="7">
    <location>
        <begin position="209"/>
        <end position="228"/>
    </location>
</feature>
<dbReference type="Proteomes" id="UP000550260">
    <property type="component" value="Unassembled WGS sequence"/>
</dbReference>
<dbReference type="AlphaFoldDB" id="A0A8E1VZA6"/>
<feature type="transmembrane region" description="Helical" evidence="7">
    <location>
        <begin position="115"/>
        <end position="135"/>
    </location>
</feature>
<feature type="transmembrane region" description="Helical" evidence="7">
    <location>
        <begin position="59"/>
        <end position="78"/>
    </location>
</feature>
<dbReference type="Gene3D" id="1.20.1250.20">
    <property type="entry name" value="MFS general substrate transporter like domains"/>
    <property type="match status" value="1"/>
</dbReference>
<feature type="transmembrane region" description="Helical" evidence="7">
    <location>
        <begin position="417"/>
        <end position="436"/>
    </location>
</feature>
<evidence type="ECO:0000256" key="6">
    <source>
        <dbReference type="ARBA" id="ARBA00023136"/>
    </source>
</evidence>
<feature type="transmembrane region" description="Helical" evidence="7">
    <location>
        <begin position="178"/>
        <end position="197"/>
    </location>
</feature>
<evidence type="ECO:0000256" key="3">
    <source>
        <dbReference type="ARBA" id="ARBA00022475"/>
    </source>
</evidence>
<feature type="transmembrane region" description="Helical" evidence="7">
    <location>
        <begin position="354"/>
        <end position="379"/>
    </location>
</feature>
<dbReference type="EMBL" id="JACJHR010000025">
    <property type="protein sequence ID" value="MBB2501203.1"/>
    <property type="molecule type" value="Genomic_DNA"/>
</dbReference>
<proteinExistence type="predicted"/>
<gene>
    <name evidence="9" type="ORF">H5411_18960</name>
</gene>
<keyword evidence="5 7" id="KW-1133">Transmembrane helix</keyword>
<dbReference type="InterPro" id="IPR020846">
    <property type="entry name" value="MFS_dom"/>
</dbReference>
<evidence type="ECO:0000259" key="8">
    <source>
        <dbReference type="PROSITE" id="PS50850"/>
    </source>
</evidence>
<evidence type="ECO:0000256" key="5">
    <source>
        <dbReference type="ARBA" id="ARBA00022989"/>
    </source>
</evidence>
<dbReference type="GO" id="GO:0005886">
    <property type="term" value="C:plasma membrane"/>
    <property type="evidence" value="ECO:0007669"/>
    <property type="project" value="UniProtKB-SubCell"/>
</dbReference>
<dbReference type="InterPro" id="IPR011701">
    <property type="entry name" value="MFS"/>
</dbReference>
<dbReference type="InterPro" id="IPR036259">
    <property type="entry name" value="MFS_trans_sf"/>
</dbReference>
<feature type="transmembrane region" description="Helical" evidence="7">
    <location>
        <begin position="448"/>
        <end position="469"/>
    </location>
</feature>
<dbReference type="SUPFAM" id="SSF103473">
    <property type="entry name" value="MFS general substrate transporter"/>
    <property type="match status" value="1"/>
</dbReference>
<organism evidence="9 10">
    <name type="scientific">Amycolatopsis echigonensis</name>
    <dbReference type="NCBI Taxonomy" id="2576905"/>
    <lineage>
        <taxon>Bacteria</taxon>
        <taxon>Bacillati</taxon>
        <taxon>Actinomycetota</taxon>
        <taxon>Actinomycetes</taxon>
        <taxon>Pseudonocardiales</taxon>
        <taxon>Pseudonocardiaceae</taxon>
        <taxon>Amycolatopsis</taxon>
    </lineage>
</organism>
<dbReference type="Gene3D" id="1.20.1720.10">
    <property type="entry name" value="Multidrug resistance protein D"/>
    <property type="match status" value="1"/>
</dbReference>
<accession>A0A8E1VZA6</accession>
<evidence type="ECO:0000256" key="1">
    <source>
        <dbReference type="ARBA" id="ARBA00004651"/>
    </source>
</evidence>
<evidence type="ECO:0000256" key="7">
    <source>
        <dbReference type="SAM" id="Phobius"/>
    </source>
</evidence>
<evidence type="ECO:0000256" key="4">
    <source>
        <dbReference type="ARBA" id="ARBA00022692"/>
    </source>
</evidence>
<dbReference type="PROSITE" id="PS50850">
    <property type="entry name" value="MFS"/>
    <property type="match status" value="1"/>
</dbReference>
<keyword evidence="2" id="KW-0813">Transport</keyword>
<comment type="caution">
    <text evidence="9">The sequence shown here is derived from an EMBL/GenBank/DDBJ whole genome shotgun (WGS) entry which is preliminary data.</text>
</comment>
<dbReference type="Pfam" id="PF07690">
    <property type="entry name" value="MFS_1"/>
    <property type="match status" value="1"/>
</dbReference>
<evidence type="ECO:0000313" key="10">
    <source>
        <dbReference type="Proteomes" id="UP000550260"/>
    </source>
</evidence>
<dbReference type="PANTHER" id="PTHR42718">
    <property type="entry name" value="MAJOR FACILITATOR SUPERFAMILY MULTIDRUG TRANSPORTER MFSC"/>
    <property type="match status" value="1"/>
</dbReference>
<feature type="transmembrane region" description="Helical" evidence="7">
    <location>
        <begin position="240"/>
        <end position="259"/>
    </location>
</feature>
<keyword evidence="3" id="KW-1003">Cell membrane</keyword>
<evidence type="ECO:0000256" key="2">
    <source>
        <dbReference type="ARBA" id="ARBA00022448"/>
    </source>
</evidence>
<feature type="transmembrane region" description="Helical" evidence="7">
    <location>
        <begin position="320"/>
        <end position="342"/>
    </location>
</feature>
<sequence>MIETEVPTMTSVNRARSGSPVAILMVALLSACLAFQLNASMLSPALVSIQRELNVSAGAVADTQTAFFTAAALFSLFLPRLADIVGRRRALTGALLLMAAGCVLAALATNVEMLFVGRVIQGASGPVVPISLVMLRVEVREPKTYGTLMGVVTAVNGGIAGFDALLGGYLVTEHGFHSIFWTMGAVAVVAAVLVRLLTRESFAKDRRRLDIGGTVLLVVAVGAALIAVNELGKLLNANLAIALGTVVLAAVAFAVFWLVEGRVSAPLVPISQLRERATWALVSTTALTLAGVFAMMNGILPALAQDGALGFRLSAEGVSALVLTPYAVAGLLVGPLAGRLAAGFGYRTMLRSGIAGAFIGMVALTFGVAATAPIFLFVIAVWVGVTYAGVANIMLNGLGVVLSPADRPGSLPGLNTGAFNIGAGLSFLVIYAIQTAATPSPTAPGTGYVAAAIGSAALLVAAFVVSFAIPRPVSAEAAATPARTVH</sequence>
<feature type="transmembrane region" description="Helical" evidence="7">
    <location>
        <begin position="385"/>
        <end position="405"/>
    </location>
</feature>
<dbReference type="PANTHER" id="PTHR42718:SF46">
    <property type="entry name" value="BLR6921 PROTEIN"/>
    <property type="match status" value="1"/>
</dbReference>
<feature type="transmembrane region" description="Helical" evidence="7">
    <location>
        <begin position="279"/>
        <end position="300"/>
    </location>
</feature>
<protein>
    <submittedName>
        <fullName evidence="9">MFS transporter</fullName>
    </submittedName>
</protein>
<feature type="transmembrane region" description="Helical" evidence="7">
    <location>
        <begin position="21"/>
        <end position="39"/>
    </location>
</feature>
<evidence type="ECO:0000313" key="9">
    <source>
        <dbReference type="EMBL" id="MBB2501203.1"/>
    </source>
</evidence>
<keyword evidence="6 7" id="KW-0472">Membrane</keyword>